<comment type="subcellular location">
    <subcellularLocation>
        <location evidence="3 16">Cytoplasm</location>
    </subcellularLocation>
</comment>
<feature type="binding site" evidence="16">
    <location>
        <position position="106"/>
    </location>
    <ligand>
        <name>substrate</name>
    </ligand>
</feature>
<proteinExistence type="inferred from homology"/>
<keyword evidence="13 16" id="KW-0520">NAD</keyword>
<evidence type="ECO:0000256" key="9">
    <source>
        <dbReference type="ARBA" id="ARBA00022605"/>
    </source>
</evidence>
<comment type="cofactor">
    <cofactor evidence="16 17">
        <name>Mg(2+)</name>
        <dbReference type="ChEBI" id="CHEBI:18420"/>
    </cofactor>
    <cofactor evidence="16 17">
        <name>Mn(2+)</name>
        <dbReference type="ChEBI" id="CHEBI:29035"/>
    </cofactor>
    <text evidence="16 17">Binds 1 Mg(2+) or Mn(2+) ion per subunit.</text>
</comment>
<evidence type="ECO:0000256" key="3">
    <source>
        <dbReference type="ARBA" id="ARBA00004496"/>
    </source>
</evidence>
<evidence type="ECO:0000256" key="8">
    <source>
        <dbReference type="ARBA" id="ARBA00022490"/>
    </source>
</evidence>
<feature type="binding site" evidence="16">
    <location>
        <position position="247"/>
    </location>
    <ligand>
        <name>Mg(2+)</name>
        <dbReference type="ChEBI" id="CHEBI:18420"/>
    </ligand>
</feature>
<evidence type="ECO:0000256" key="17">
    <source>
        <dbReference type="RuleBase" id="RU004445"/>
    </source>
</evidence>
<keyword evidence="9 16" id="KW-0028">Amino-acid biosynthesis</keyword>
<keyword evidence="14 16" id="KW-0100">Branched-chain amino acid biosynthesis</keyword>
<feature type="site" description="Important for catalysis" evidence="16">
    <location>
        <position position="142"/>
    </location>
</feature>
<evidence type="ECO:0000313" key="19">
    <source>
        <dbReference type="EMBL" id="HIV02840.1"/>
    </source>
</evidence>
<feature type="binding site" evidence="16">
    <location>
        <position position="135"/>
    </location>
    <ligand>
        <name>substrate</name>
    </ligand>
</feature>
<reference evidence="19" key="2">
    <citation type="journal article" date="2021" name="PeerJ">
        <title>Extensive microbial diversity within the chicken gut microbiome revealed by metagenomics and culture.</title>
        <authorList>
            <person name="Gilroy R."/>
            <person name="Ravi A."/>
            <person name="Getino M."/>
            <person name="Pursley I."/>
            <person name="Horton D.L."/>
            <person name="Alikhan N.F."/>
            <person name="Baker D."/>
            <person name="Gharbi K."/>
            <person name="Hall N."/>
            <person name="Watson M."/>
            <person name="Adriaenssens E.M."/>
            <person name="Foster-Nyarko E."/>
            <person name="Jarju S."/>
            <person name="Secka A."/>
            <person name="Antonio M."/>
            <person name="Oren A."/>
            <person name="Chaudhuri R.R."/>
            <person name="La Ragione R."/>
            <person name="Hildebrand F."/>
            <person name="Pallen M.J."/>
        </authorList>
    </citation>
    <scope>NUCLEOTIDE SEQUENCE</scope>
    <source>
        <strain evidence="19">4920</strain>
    </source>
</reference>
<evidence type="ECO:0000256" key="13">
    <source>
        <dbReference type="ARBA" id="ARBA00023027"/>
    </source>
</evidence>
<comment type="pathway">
    <text evidence="4 16 17">Amino-acid biosynthesis; L-leucine biosynthesis; L-leucine from 3-methyl-2-oxobutanoate: step 3/4.</text>
</comment>
<comment type="caution">
    <text evidence="19">The sequence shown here is derived from an EMBL/GenBank/DDBJ whole genome shotgun (WGS) entry which is preliminary data.</text>
</comment>
<dbReference type="GO" id="GO:0009098">
    <property type="term" value="P:L-leucine biosynthetic process"/>
    <property type="evidence" value="ECO:0007669"/>
    <property type="project" value="UniProtKB-UniRule"/>
</dbReference>
<feature type="binding site" evidence="16">
    <location>
        <position position="96"/>
    </location>
    <ligand>
        <name>substrate</name>
    </ligand>
</feature>
<keyword evidence="10 16" id="KW-0479">Metal-binding</keyword>
<dbReference type="FunFam" id="3.40.718.10:FF:000028">
    <property type="entry name" value="3-isopropylmalate dehydrogenase"/>
    <property type="match status" value="1"/>
</dbReference>
<comment type="similarity">
    <text evidence="5 16">Belongs to the isocitrate and isopropylmalate dehydrogenases family. LeuB type 1 subfamily.</text>
</comment>
<comment type="subunit">
    <text evidence="6 16 17">Homodimer.</text>
</comment>
<dbReference type="InterPro" id="IPR024084">
    <property type="entry name" value="IsoPropMal-DH-like_dom"/>
</dbReference>
<evidence type="ECO:0000256" key="12">
    <source>
        <dbReference type="ARBA" id="ARBA00023002"/>
    </source>
</evidence>
<name>A0A9D1NH87_9FIRM</name>
<feature type="binding site" evidence="16">
    <location>
        <position position="219"/>
    </location>
    <ligand>
        <name>substrate</name>
    </ligand>
</feature>
<dbReference type="GO" id="GO:0003862">
    <property type="term" value="F:3-isopropylmalate dehydrogenase activity"/>
    <property type="evidence" value="ECO:0007669"/>
    <property type="project" value="UniProtKB-UniRule"/>
</dbReference>
<dbReference type="EC" id="1.1.1.85" evidence="16"/>
<feature type="binding site" evidence="16">
    <location>
        <position position="219"/>
    </location>
    <ligand>
        <name>Mg(2+)</name>
        <dbReference type="ChEBI" id="CHEBI:18420"/>
    </ligand>
</feature>
<dbReference type="PANTHER" id="PTHR42979:SF1">
    <property type="entry name" value="3-ISOPROPYLMALATE DEHYDROGENASE"/>
    <property type="match status" value="1"/>
</dbReference>
<evidence type="ECO:0000256" key="10">
    <source>
        <dbReference type="ARBA" id="ARBA00022723"/>
    </source>
</evidence>
<feature type="binding site" evidence="16">
    <location>
        <begin position="76"/>
        <end position="89"/>
    </location>
    <ligand>
        <name>NAD(+)</name>
        <dbReference type="ChEBI" id="CHEBI:57540"/>
    </ligand>
</feature>
<organism evidence="19 20">
    <name type="scientific">Candidatus Aphodoplasma excrementigallinarum</name>
    <dbReference type="NCBI Taxonomy" id="2840673"/>
    <lineage>
        <taxon>Bacteria</taxon>
        <taxon>Bacillati</taxon>
        <taxon>Bacillota</taxon>
        <taxon>Clostridia</taxon>
        <taxon>Eubacteriales</taxon>
        <taxon>Candidatus Aphodoplasma</taxon>
    </lineage>
</organism>
<evidence type="ECO:0000256" key="14">
    <source>
        <dbReference type="ARBA" id="ARBA00023304"/>
    </source>
</evidence>
<dbReference type="GO" id="GO:0005829">
    <property type="term" value="C:cytosol"/>
    <property type="evidence" value="ECO:0007669"/>
    <property type="project" value="TreeGrafter"/>
</dbReference>
<dbReference type="Pfam" id="PF00180">
    <property type="entry name" value="Iso_dh"/>
    <property type="match status" value="1"/>
</dbReference>
<feature type="binding site" evidence="16">
    <location>
        <begin position="277"/>
        <end position="289"/>
    </location>
    <ligand>
        <name>NAD(+)</name>
        <dbReference type="ChEBI" id="CHEBI:57540"/>
    </ligand>
</feature>
<keyword evidence="16" id="KW-0464">Manganese</keyword>
<evidence type="ECO:0000256" key="15">
    <source>
        <dbReference type="ARBA" id="ARBA00023577"/>
    </source>
</evidence>
<dbReference type="GO" id="GO:0051287">
    <property type="term" value="F:NAD binding"/>
    <property type="evidence" value="ECO:0007669"/>
    <property type="project" value="InterPro"/>
</dbReference>
<evidence type="ECO:0000256" key="2">
    <source>
        <dbReference type="ARBA" id="ARBA00001936"/>
    </source>
</evidence>
<feature type="binding site" evidence="16">
    <location>
        <position position="243"/>
    </location>
    <ligand>
        <name>Mg(2+)</name>
        <dbReference type="ChEBI" id="CHEBI:18420"/>
    </ligand>
</feature>
<dbReference type="Proteomes" id="UP000886743">
    <property type="component" value="Unassembled WGS sequence"/>
</dbReference>
<comment type="catalytic activity">
    <reaction evidence="1 16 17">
        <text>(2R,3S)-3-isopropylmalate + NAD(+) = 4-methyl-2-oxopentanoate + CO2 + NADH</text>
        <dbReference type="Rhea" id="RHEA:32271"/>
        <dbReference type="ChEBI" id="CHEBI:16526"/>
        <dbReference type="ChEBI" id="CHEBI:17865"/>
        <dbReference type="ChEBI" id="CHEBI:35121"/>
        <dbReference type="ChEBI" id="CHEBI:57540"/>
        <dbReference type="ChEBI" id="CHEBI:57945"/>
        <dbReference type="EC" id="1.1.1.85"/>
    </reaction>
</comment>
<reference evidence="19" key="1">
    <citation type="submission" date="2020-10" db="EMBL/GenBank/DDBJ databases">
        <authorList>
            <person name="Gilroy R."/>
        </authorList>
    </citation>
    <scope>NUCLEOTIDE SEQUENCE</scope>
    <source>
        <strain evidence="19">4920</strain>
    </source>
</reference>
<keyword evidence="11 16" id="KW-0460">Magnesium</keyword>
<dbReference type="GO" id="GO:0000287">
    <property type="term" value="F:magnesium ion binding"/>
    <property type="evidence" value="ECO:0007669"/>
    <property type="project" value="InterPro"/>
</dbReference>
<dbReference type="PANTHER" id="PTHR42979">
    <property type="entry name" value="3-ISOPROPYLMALATE DEHYDROGENASE"/>
    <property type="match status" value="1"/>
</dbReference>
<evidence type="ECO:0000256" key="7">
    <source>
        <dbReference type="ARBA" id="ARBA00022430"/>
    </source>
</evidence>
<dbReference type="NCBIfam" id="TIGR00169">
    <property type="entry name" value="leuB"/>
    <property type="match status" value="1"/>
</dbReference>
<dbReference type="AlphaFoldDB" id="A0A9D1NH87"/>
<evidence type="ECO:0000259" key="18">
    <source>
        <dbReference type="SMART" id="SM01329"/>
    </source>
</evidence>
<evidence type="ECO:0000256" key="6">
    <source>
        <dbReference type="ARBA" id="ARBA00011738"/>
    </source>
</evidence>
<sequence>MKYTIAVIRGDGIGPEIVDGACRVLDAVAKKFGHTFEYRDALMGGAALDAAGVPLPQETVDICRAADGVLLGAVGGPKWDTAAPELRPEAGLLALRKALGLYANLRPAVVYDCLVKASPLKCKILRRGVDIMVVRELTGGIYFGERGGDDTRAYDTEAYSRGEIERIARKAFDVAMLRGRRVVSVDKANVLASSKLWRKVVREVAADYPDVTLTHMYVDNAAMQLALDPAQFDVIVTANMFGDILSDLAGAVTGSIGMLASASLSESGPGLYEPIHGSAPDLAGRDAANPCAAILSAAMLLRLSLGLTKEADAVEAAVRRVLEQGVRTADIATADTATADSAVEGETVVGCREMARRIAEEI</sequence>
<evidence type="ECO:0000256" key="5">
    <source>
        <dbReference type="ARBA" id="ARBA00008319"/>
    </source>
</evidence>
<evidence type="ECO:0000256" key="1">
    <source>
        <dbReference type="ARBA" id="ARBA00000624"/>
    </source>
</evidence>
<dbReference type="Gene3D" id="3.40.718.10">
    <property type="entry name" value="Isopropylmalate Dehydrogenase"/>
    <property type="match status" value="1"/>
</dbReference>
<dbReference type="SMART" id="SM01329">
    <property type="entry name" value="Iso_dh"/>
    <property type="match status" value="1"/>
</dbReference>
<keyword evidence="12 16" id="KW-0560">Oxidoreductase</keyword>
<dbReference type="InterPro" id="IPR004429">
    <property type="entry name" value="Isopropylmalate_DH"/>
</dbReference>
<comment type="function">
    <text evidence="15 16 17">Catalyzes the oxidation of 3-carboxy-2-hydroxy-4-methylpentanoate (3-isopropylmalate) to 3-carboxy-4-methyl-2-oxopentanoate. The product decarboxylates to 4-methyl-2 oxopentanoate.</text>
</comment>
<protein>
    <recommendedName>
        <fullName evidence="16">3-isopropylmalate dehydrogenase</fullName>
        <ecNumber evidence="16">1.1.1.85</ecNumber>
    </recommendedName>
    <alternativeName>
        <fullName evidence="16">3-IPM-DH</fullName>
    </alternativeName>
    <alternativeName>
        <fullName evidence="16">Beta-IPM dehydrogenase</fullName>
        <shortName evidence="16">IMDH</shortName>
    </alternativeName>
</protein>
<dbReference type="SUPFAM" id="SSF53659">
    <property type="entry name" value="Isocitrate/Isopropylmalate dehydrogenase-like"/>
    <property type="match status" value="1"/>
</dbReference>
<evidence type="ECO:0000313" key="20">
    <source>
        <dbReference type="Proteomes" id="UP000886743"/>
    </source>
</evidence>
<dbReference type="HAMAP" id="MF_01033">
    <property type="entry name" value="LeuB_type1"/>
    <property type="match status" value="1"/>
</dbReference>
<accession>A0A9D1NH87</accession>
<dbReference type="PROSITE" id="PS00470">
    <property type="entry name" value="IDH_IMDH"/>
    <property type="match status" value="1"/>
</dbReference>
<dbReference type="InterPro" id="IPR019818">
    <property type="entry name" value="IsoCit/isopropylmalate_DH_CS"/>
</dbReference>
<feature type="domain" description="Isopropylmalate dehydrogenase-like" evidence="18">
    <location>
        <begin position="4"/>
        <end position="358"/>
    </location>
</feature>
<gene>
    <name evidence="16 19" type="primary">leuB</name>
    <name evidence="19" type="ORF">IAC74_04640</name>
</gene>
<feature type="site" description="Important for catalysis" evidence="16">
    <location>
        <position position="187"/>
    </location>
</feature>
<evidence type="ECO:0000256" key="4">
    <source>
        <dbReference type="ARBA" id="ARBA00004762"/>
    </source>
</evidence>
<evidence type="ECO:0000256" key="11">
    <source>
        <dbReference type="ARBA" id="ARBA00022842"/>
    </source>
</evidence>
<comment type="cofactor">
    <cofactor evidence="2">
        <name>Mn(2+)</name>
        <dbReference type="ChEBI" id="CHEBI:29035"/>
    </cofactor>
</comment>
<keyword evidence="7 16" id="KW-0432">Leucine biosynthesis</keyword>
<keyword evidence="8 16" id="KW-0963">Cytoplasm</keyword>
<dbReference type="EMBL" id="DVOF01000133">
    <property type="protein sequence ID" value="HIV02840.1"/>
    <property type="molecule type" value="Genomic_DNA"/>
</dbReference>
<evidence type="ECO:0000256" key="16">
    <source>
        <dbReference type="HAMAP-Rule" id="MF_01033"/>
    </source>
</evidence>